<feature type="compositionally biased region" description="Low complexity" evidence="14">
    <location>
        <begin position="681"/>
        <end position="690"/>
    </location>
</feature>
<dbReference type="SUPFAM" id="SSF56601">
    <property type="entry name" value="beta-lactamase/transpeptidase-like"/>
    <property type="match status" value="1"/>
</dbReference>
<keyword evidence="10" id="KW-1133">Transmembrane helix</keyword>
<comment type="caution">
    <text evidence="17">The sequence shown here is derived from an EMBL/GenBank/DDBJ whole genome shotgun (WGS) entry which is preliminary data.</text>
</comment>
<dbReference type="AlphaFoldDB" id="A0A4S3PZQ8"/>
<dbReference type="PANTHER" id="PTHR30627:SF2">
    <property type="entry name" value="PEPTIDOGLYCAN D,D-TRANSPEPTIDASE MRDA"/>
    <property type="match status" value="1"/>
</dbReference>
<evidence type="ECO:0000256" key="6">
    <source>
        <dbReference type="ARBA" id="ARBA00022475"/>
    </source>
</evidence>
<dbReference type="GO" id="GO:0009252">
    <property type="term" value="P:peptidoglycan biosynthetic process"/>
    <property type="evidence" value="ECO:0007669"/>
    <property type="project" value="UniProtKB-UniPathway"/>
</dbReference>
<dbReference type="Pfam" id="PF03717">
    <property type="entry name" value="PBP_dimer"/>
    <property type="match status" value="1"/>
</dbReference>
<keyword evidence="12" id="KW-0961">Cell wall biogenesis/degradation</keyword>
<dbReference type="PANTHER" id="PTHR30627">
    <property type="entry name" value="PEPTIDOGLYCAN D,D-TRANSPEPTIDASE"/>
    <property type="match status" value="1"/>
</dbReference>
<evidence type="ECO:0000256" key="4">
    <source>
        <dbReference type="ARBA" id="ARBA00007171"/>
    </source>
</evidence>
<dbReference type="InterPro" id="IPR050515">
    <property type="entry name" value="Beta-lactam/transpept"/>
</dbReference>
<evidence type="ECO:0000256" key="13">
    <source>
        <dbReference type="ARBA" id="ARBA00034000"/>
    </source>
</evidence>
<dbReference type="GO" id="GO:0071555">
    <property type="term" value="P:cell wall organization"/>
    <property type="evidence" value="ECO:0007669"/>
    <property type="project" value="UniProtKB-KW"/>
</dbReference>
<evidence type="ECO:0000256" key="12">
    <source>
        <dbReference type="ARBA" id="ARBA00023316"/>
    </source>
</evidence>
<name>A0A4S3PZQ8_9BACI</name>
<keyword evidence="8" id="KW-0133">Cell shape</keyword>
<dbReference type="Gene3D" id="3.90.1310.10">
    <property type="entry name" value="Penicillin-binding protein 2a (Domain 2)"/>
    <property type="match status" value="1"/>
</dbReference>
<evidence type="ECO:0000256" key="11">
    <source>
        <dbReference type="ARBA" id="ARBA00023136"/>
    </source>
</evidence>
<proteinExistence type="inferred from homology"/>
<accession>A0A4S3PZQ8</accession>
<dbReference type="InterPro" id="IPR036138">
    <property type="entry name" value="PBP_dimer_sf"/>
</dbReference>
<reference evidence="17 18" key="1">
    <citation type="journal article" date="2019" name="Indoor Air">
        <title>Impacts of indoor surface finishes on bacterial viability.</title>
        <authorList>
            <person name="Hu J."/>
            <person name="Maamar S.B."/>
            <person name="Glawe A.J."/>
            <person name="Gottel N."/>
            <person name="Gilbert J.A."/>
            <person name="Hartmann E.M."/>
        </authorList>
    </citation>
    <scope>NUCLEOTIDE SEQUENCE [LARGE SCALE GENOMIC DNA]</scope>
    <source>
        <strain evidence="17 18">AF060A6</strain>
    </source>
</reference>
<dbReference type="GO" id="GO:0005886">
    <property type="term" value="C:plasma membrane"/>
    <property type="evidence" value="ECO:0007669"/>
    <property type="project" value="UniProtKB-SubCell"/>
</dbReference>
<feature type="domain" description="Penicillin-binding protein dimerisation" evidence="16">
    <location>
        <begin position="59"/>
        <end position="288"/>
    </location>
</feature>
<evidence type="ECO:0000313" key="17">
    <source>
        <dbReference type="EMBL" id="THE15457.1"/>
    </source>
</evidence>
<dbReference type="OrthoDB" id="9770103at2"/>
<dbReference type="Proteomes" id="UP000306477">
    <property type="component" value="Unassembled WGS sequence"/>
</dbReference>
<evidence type="ECO:0000256" key="1">
    <source>
        <dbReference type="ARBA" id="ARBA00004167"/>
    </source>
</evidence>
<dbReference type="Pfam" id="PF00905">
    <property type="entry name" value="Transpeptidase"/>
    <property type="match status" value="1"/>
</dbReference>
<keyword evidence="9" id="KW-0573">Peptidoglycan synthesis</keyword>
<gene>
    <name evidence="17" type="ORF">E1I69_00975</name>
</gene>
<dbReference type="InterPro" id="IPR005311">
    <property type="entry name" value="PBP_dimer"/>
</dbReference>
<comment type="catalytic activity">
    <reaction evidence="13">
        <text>Preferential cleavage: (Ac)2-L-Lys-D-Ala-|-D-Ala. Also transpeptidation of peptidyl-alanyl moieties that are N-acyl substituents of D-alanine.</text>
        <dbReference type="EC" id="3.4.16.4"/>
    </reaction>
</comment>
<sequence length="710" mass="80138">MLMIKKKKSHVPFRLNMLFFAVFLLFSALILRLGVVQIVHGEKFQKEVEKTENEIVNLPVPRGKIYDKNGNIIVDNKALNAITYTRARDTKQEDILKVAETLAKFIDMDTEKVTERDLKDFWMLINPDEAKEKVQQELQKVENGEIELSNKEIYKLQIERITEEDLEEITEPELEVAAVFREMTKGYALVPQIVKNENVTPEEYAIVSENLEHLPGVNTTTDWVRDYKYDFTLKSILGRISNTDEGLPGEKLDYYLARGYNRNDRVGLSYLEAQYESVLHGQKTKVENVIKGNAVQETILISEGQRGSDLVLTIDMELQQAVEQIIEEQMLAHKQFRNTEYLDHAFVVMMNPNTGEILSMAGKRYTKGKDGKMVFEDYALGTMNAAYEMGSTVKGATMLTGYDTGVIDIGSMYYDTPIRIKGTPTKSSWKNLGWTNDLKALEMSSNVYMFRTFLDLAGGHYVPENAISIDYDAFRTARNYFSQFGLGVKTGIDLPGEASGYTGPLFGPGLLMDLAIGQYDTYTTLQLAQYVSTIANDGYRLQPKIVRQIHQPTMEEDELGPIQKPFETTVLNKVEIDQKYFDRVQQGFKLVFQGSNGTARSVFAGKPYNPAGKTGTAQSFINGIEAVNSTLVGYAPFDNPEVAFAVVIPYAYYGNTSHNMNLKVGEAILDKYFELKEKRATQPQQKTEATETTETEQETPTEDGEAQGTE</sequence>
<dbReference type="EMBL" id="SLUB01000001">
    <property type="protein sequence ID" value="THE15457.1"/>
    <property type="molecule type" value="Genomic_DNA"/>
</dbReference>
<evidence type="ECO:0000256" key="9">
    <source>
        <dbReference type="ARBA" id="ARBA00022984"/>
    </source>
</evidence>
<evidence type="ECO:0000256" key="2">
    <source>
        <dbReference type="ARBA" id="ARBA00004236"/>
    </source>
</evidence>
<keyword evidence="11" id="KW-0472">Membrane</keyword>
<dbReference type="Gene3D" id="1.10.10.1230">
    <property type="entry name" value="Penicillin-binding protein, N-terminal non-catalytic domain, head sub-domain"/>
    <property type="match status" value="1"/>
</dbReference>
<comment type="subcellular location">
    <subcellularLocation>
        <location evidence="2">Cell membrane</location>
    </subcellularLocation>
    <subcellularLocation>
        <location evidence="1">Membrane</location>
        <topology evidence="1">Single-pass membrane protein</topology>
    </subcellularLocation>
</comment>
<evidence type="ECO:0000256" key="5">
    <source>
        <dbReference type="ARBA" id="ARBA00012448"/>
    </source>
</evidence>
<comment type="pathway">
    <text evidence="3">Cell wall biogenesis; peptidoglycan biosynthesis.</text>
</comment>
<feature type="domain" description="Penicillin-binding protein transpeptidase" evidence="15">
    <location>
        <begin position="346"/>
        <end position="659"/>
    </location>
</feature>
<dbReference type="GO" id="GO:0008360">
    <property type="term" value="P:regulation of cell shape"/>
    <property type="evidence" value="ECO:0007669"/>
    <property type="project" value="UniProtKB-KW"/>
</dbReference>
<dbReference type="InterPro" id="IPR001460">
    <property type="entry name" value="PCN-bd_Tpept"/>
</dbReference>
<comment type="similarity">
    <text evidence="4">Belongs to the transpeptidase family.</text>
</comment>
<dbReference type="GO" id="GO:0009002">
    <property type="term" value="F:serine-type D-Ala-D-Ala carboxypeptidase activity"/>
    <property type="evidence" value="ECO:0007669"/>
    <property type="project" value="UniProtKB-EC"/>
</dbReference>
<keyword evidence="18" id="KW-1185">Reference proteome</keyword>
<evidence type="ECO:0000256" key="14">
    <source>
        <dbReference type="SAM" id="MobiDB-lite"/>
    </source>
</evidence>
<evidence type="ECO:0000259" key="16">
    <source>
        <dbReference type="Pfam" id="PF03717"/>
    </source>
</evidence>
<evidence type="ECO:0000256" key="10">
    <source>
        <dbReference type="ARBA" id="ARBA00022989"/>
    </source>
</evidence>
<evidence type="ECO:0000313" key="18">
    <source>
        <dbReference type="Proteomes" id="UP000306477"/>
    </source>
</evidence>
<evidence type="ECO:0000256" key="7">
    <source>
        <dbReference type="ARBA" id="ARBA00022692"/>
    </source>
</evidence>
<feature type="compositionally biased region" description="Acidic residues" evidence="14">
    <location>
        <begin position="691"/>
        <end position="710"/>
    </location>
</feature>
<organism evidence="17 18">
    <name type="scientific">Bacillus timonensis</name>
    <dbReference type="NCBI Taxonomy" id="1033734"/>
    <lineage>
        <taxon>Bacteria</taxon>
        <taxon>Bacillati</taxon>
        <taxon>Bacillota</taxon>
        <taxon>Bacilli</taxon>
        <taxon>Bacillales</taxon>
        <taxon>Bacillaceae</taxon>
        <taxon>Bacillus</taxon>
    </lineage>
</organism>
<keyword evidence="6" id="KW-1003">Cell membrane</keyword>
<dbReference type="GO" id="GO:0071972">
    <property type="term" value="F:peptidoglycan L,D-transpeptidase activity"/>
    <property type="evidence" value="ECO:0007669"/>
    <property type="project" value="TreeGrafter"/>
</dbReference>
<evidence type="ECO:0000256" key="8">
    <source>
        <dbReference type="ARBA" id="ARBA00022960"/>
    </source>
</evidence>
<dbReference type="InterPro" id="IPR012338">
    <property type="entry name" value="Beta-lactam/transpept-like"/>
</dbReference>
<evidence type="ECO:0000259" key="15">
    <source>
        <dbReference type="Pfam" id="PF00905"/>
    </source>
</evidence>
<dbReference type="EC" id="3.4.16.4" evidence="5"/>
<dbReference type="STRING" id="1033734.GCA_000285535_03504"/>
<dbReference type="UniPathway" id="UPA00219"/>
<feature type="region of interest" description="Disordered" evidence="14">
    <location>
        <begin position="679"/>
        <end position="710"/>
    </location>
</feature>
<keyword evidence="7" id="KW-0812">Transmembrane</keyword>
<dbReference type="GO" id="GO:0008658">
    <property type="term" value="F:penicillin binding"/>
    <property type="evidence" value="ECO:0007669"/>
    <property type="project" value="InterPro"/>
</dbReference>
<protein>
    <recommendedName>
        <fullName evidence="5">serine-type D-Ala-D-Ala carboxypeptidase</fullName>
        <ecNumber evidence="5">3.4.16.4</ecNumber>
    </recommendedName>
</protein>
<dbReference type="SUPFAM" id="SSF56519">
    <property type="entry name" value="Penicillin binding protein dimerisation domain"/>
    <property type="match status" value="1"/>
</dbReference>
<evidence type="ECO:0000256" key="3">
    <source>
        <dbReference type="ARBA" id="ARBA00004752"/>
    </source>
</evidence>
<dbReference type="Gene3D" id="3.40.710.10">
    <property type="entry name" value="DD-peptidase/beta-lactamase superfamily"/>
    <property type="match status" value="1"/>
</dbReference>